<comment type="caution">
    <text evidence="7">The sequence shown here is derived from an EMBL/GenBank/DDBJ whole genome shotgun (WGS) entry which is preliminary data.</text>
</comment>
<evidence type="ECO:0000256" key="1">
    <source>
        <dbReference type="ARBA" id="ARBA00004141"/>
    </source>
</evidence>
<dbReference type="InterPro" id="IPR009908">
    <property type="entry name" value="Methylamine_util_MauE"/>
</dbReference>
<feature type="transmembrane region" description="Helical" evidence="5">
    <location>
        <begin position="7"/>
        <end position="24"/>
    </location>
</feature>
<feature type="transmembrane region" description="Helical" evidence="5">
    <location>
        <begin position="124"/>
        <end position="141"/>
    </location>
</feature>
<feature type="transmembrane region" description="Helical" evidence="5">
    <location>
        <begin position="153"/>
        <end position="173"/>
    </location>
</feature>
<accession>A0ABW7NAF3</accession>
<dbReference type="NCBIfam" id="NF045576">
    <property type="entry name" value="BT_3928_fam"/>
    <property type="match status" value="1"/>
</dbReference>
<protein>
    <submittedName>
        <fullName evidence="7">BT_3928 family protein</fullName>
    </submittedName>
</protein>
<keyword evidence="8" id="KW-1185">Reference proteome</keyword>
<feature type="domain" description="Methylamine utilisation protein MauE" evidence="6">
    <location>
        <begin position="1"/>
        <end position="138"/>
    </location>
</feature>
<sequence length="362" mass="41181">MKILFDIARYLVGALFIFSGVIKVNDPIGTAIKLQEYFEVFAYDFAPFFEWFVPAALFLAVLLSVLEVVLGIALIIGFKMPRTSWALLLMIVFFTFLTFYSAYFNKVTDCGCFGDAIKLTPWQSFYKDLILLVLIIAIFKNRHQYGSWFSEKFGFFKVVGSAIVFTLLAYYAIAHLPFLDFRAYAVGNHLPSLMEPSEELRYQYVMEKDGKEEILDTYPTDKAYTFKAMELINPEAQPKITDLSVWNDEGEFTEELLRGNKLLIIIYDATKASRTNIEAIKTLSSQTQNADVWVLTASGYEEFEAFRHDVQLAAPYFYADATVLKTMIRSNPGVMLLSNGTVVGKWHHNDTPDVSEINGLLP</sequence>
<dbReference type="RefSeq" id="WP_395417877.1">
    <property type="nucleotide sequence ID" value="NZ_JBIPKE010000018.1"/>
</dbReference>
<keyword evidence="2 5" id="KW-0812">Transmembrane</keyword>
<reference evidence="7 8" key="1">
    <citation type="journal article" date="2013" name="Int. J. Syst. Evol. Microbiol.">
        <title>Marinoscillum luteum sp. nov., isolated from marine sediment.</title>
        <authorList>
            <person name="Cha I.T."/>
            <person name="Park S.J."/>
            <person name="Kim S.J."/>
            <person name="Kim J.G."/>
            <person name="Jung M.Y."/>
            <person name="Shin K.S."/>
            <person name="Kwon K.K."/>
            <person name="Yang S.H."/>
            <person name="Seo Y.S."/>
            <person name="Rhee S.K."/>
        </authorList>
    </citation>
    <scope>NUCLEOTIDE SEQUENCE [LARGE SCALE GENOMIC DNA]</scope>
    <source>
        <strain evidence="7 8">KCTC 23939</strain>
    </source>
</reference>
<feature type="transmembrane region" description="Helical" evidence="5">
    <location>
        <begin position="85"/>
        <end position="104"/>
    </location>
</feature>
<proteinExistence type="predicted"/>
<dbReference type="Pfam" id="PF07291">
    <property type="entry name" value="MauE"/>
    <property type="match status" value="1"/>
</dbReference>
<evidence type="ECO:0000256" key="4">
    <source>
        <dbReference type="ARBA" id="ARBA00023136"/>
    </source>
</evidence>
<comment type="subcellular location">
    <subcellularLocation>
        <location evidence="1">Membrane</location>
        <topology evidence="1">Multi-pass membrane protein</topology>
    </subcellularLocation>
</comment>
<evidence type="ECO:0000256" key="5">
    <source>
        <dbReference type="SAM" id="Phobius"/>
    </source>
</evidence>
<evidence type="ECO:0000313" key="8">
    <source>
        <dbReference type="Proteomes" id="UP001610063"/>
    </source>
</evidence>
<feature type="transmembrane region" description="Helical" evidence="5">
    <location>
        <begin position="51"/>
        <end position="78"/>
    </location>
</feature>
<name>A0ABW7NAF3_9BACT</name>
<organism evidence="7 8">
    <name type="scientific">Marinoscillum luteum</name>
    <dbReference type="NCBI Taxonomy" id="861051"/>
    <lineage>
        <taxon>Bacteria</taxon>
        <taxon>Pseudomonadati</taxon>
        <taxon>Bacteroidota</taxon>
        <taxon>Cytophagia</taxon>
        <taxon>Cytophagales</taxon>
        <taxon>Reichenbachiellaceae</taxon>
        <taxon>Marinoscillum</taxon>
    </lineage>
</organism>
<gene>
    <name evidence="7" type="ORF">ACHKAR_13730</name>
</gene>
<keyword evidence="3 5" id="KW-1133">Transmembrane helix</keyword>
<evidence type="ECO:0000259" key="6">
    <source>
        <dbReference type="Pfam" id="PF07291"/>
    </source>
</evidence>
<evidence type="ECO:0000256" key="2">
    <source>
        <dbReference type="ARBA" id="ARBA00022692"/>
    </source>
</evidence>
<dbReference type="Proteomes" id="UP001610063">
    <property type="component" value="Unassembled WGS sequence"/>
</dbReference>
<evidence type="ECO:0000256" key="3">
    <source>
        <dbReference type="ARBA" id="ARBA00022989"/>
    </source>
</evidence>
<evidence type="ECO:0000313" key="7">
    <source>
        <dbReference type="EMBL" id="MFH6984508.1"/>
    </source>
</evidence>
<dbReference type="EMBL" id="JBIPKE010000018">
    <property type="protein sequence ID" value="MFH6984508.1"/>
    <property type="molecule type" value="Genomic_DNA"/>
</dbReference>
<keyword evidence="4 5" id="KW-0472">Membrane</keyword>